<dbReference type="GO" id="GO:0005737">
    <property type="term" value="C:cytoplasm"/>
    <property type="evidence" value="ECO:0007669"/>
    <property type="project" value="TreeGrafter"/>
</dbReference>
<gene>
    <name evidence="4" type="ORF">DI09_17p190</name>
</gene>
<protein>
    <recommendedName>
        <fullName evidence="3">Calponin-homology (CH) domain-containing protein</fullName>
    </recommendedName>
</protein>
<dbReference type="SUPFAM" id="SSF47576">
    <property type="entry name" value="Calponin-homology domain, CH-domain"/>
    <property type="match status" value="1"/>
</dbReference>
<dbReference type="HOGENOM" id="CLU_483185_0_0_1"/>
<evidence type="ECO:0000313" key="4">
    <source>
        <dbReference type="EMBL" id="KGG52389.1"/>
    </source>
</evidence>
<comment type="caution">
    <text evidence="4">The sequence shown here is derived from an EMBL/GenBank/DDBJ whole genome shotgun (WGS) entry which is preliminary data.</text>
</comment>
<organism evidence="4 5">
    <name type="scientific">Mitosporidium daphniae</name>
    <dbReference type="NCBI Taxonomy" id="1485682"/>
    <lineage>
        <taxon>Eukaryota</taxon>
        <taxon>Fungi</taxon>
        <taxon>Fungi incertae sedis</taxon>
        <taxon>Microsporidia</taxon>
        <taxon>Mitosporidium</taxon>
    </lineage>
</organism>
<dbReference type="GO" id="GO:0051017">
    <property type="term" value="P:actin filament bundle assembly"/>
    <property type="evidence" value="ECO:0007669"/>
    <property type="project" value="InterPro"/>
</dbReference>
<evidence type="ECO:0000259" key="3">
    <source>
        <dbReference type="PROSITE" id="PS50021"/>
    </source>
</evidence>
<dbReference type="GO" id="GO:0032432">
    <property type="term" value="C:actin filament bundle"/>
    <property type="evidence" value="ECO:0007669"/>
    <property type="project" value="TreeGrafter"/>
</dbReference>
<name>A0A098VUB2_9MICR</name>
<proteinExistence type="predicted"/>
<dbReference type="GO" id="GO:0005884">
    <property type="term" value="C:actin filament"/>
    <property type="evidence" value="ECO:0007669"/>
    <property type="project" value="TreeGrafter"/>
</dbReference>
<feature type="domain" description="Calponin-homology (CH)" evidence="3">
    <location>
        <begin position="108"/>
        <end position="236"/>
    </location>
</feature>
<evidence type="ECO:0000256" key="2">
    <source>
        <dbReference type="ARBA" id="ARBA00023203"/>
    </source>
</evidence>
<accession>A0A098VUB2</accession>
<keyword evidence="2" id="KW-0009">Actin-binding</keyword>
<dbReference type="VEuPathDB" id="MicrosporidiaDB:DI09_17p190"/>
<dbReference type="EMBL" id="JMKJ01000088">
    <property type="protein sequence ID" value="KGG52389.1"/>
    <property type="molecule type" value="Genomic_DNA"/>
</dbReference>
<dbReference type="Pfam" id="PF00307">
    <property type="entry name" value="CH"/>
    <property type="match status" value="1"/>
</dbReference>
<dbReference type="RefSeq" id="XP_013238816.1">
    <property type="nucleotide sequence ID" value="XM_013383362.1"/>
</dbReference>
<dbReference type="GeneID" id="25258723"/>
<dbReference type="OrthoDB" id="10017054at2759"/>
<dbReference type="PANTHER" id="PTHR19961:SF56">
    <property type="entry name" value="ACTIN BINDING PROTEIN"/>
    <property type="match status" value="1"/>
</dbReference>
<dbReference type="InterPro" id="IPR039959">
    <property type="entry name" value="Fimbrin/Plastin"/>
</dbReference>
<keyword evidence="1" id="KW-0677">Repeat</keyword>
<evidence type="ECO:0000313" key="5">
    <source>
        <dbReference type="Proteomes" id="UP000029725"/>
    </source>
</evidence>
<dbReference type="CDD" id="cd21217">
    <property type="entry name" value="CH_PLS_FIM_rpt1"/>
    <property type="match status" value="1"/>
</dbReference>
<dbReference type="GO" id="GO:0051639">
    <property type="term" value="P:actin filament network formation"/>
    <property type="evidence" value="ECO:0007669"/>
    <property type="project" value="TreeGrafter"/>
</dbReference>
<dbReference type="Gene3D" id="1.10.418.10">
    <property type="entry name" value="Calponin-like domain"/>
    <property type="match status" value="2"/>
</dbReference>
<keyword evidence="5" id="KW-1185">Reference proteome</keyword>
<dbReference type="SMART" id="SM00033">
    <property type="entry name" value="CH"/>
    <property type="match status" value="2"/>
</dbReference>
<dbReference type="PANTHER" id="PTHR19961">
    <property type="entry name" value="FIMBRIN/PLASTIN"/>
    <property type="match status" value="1"/>
</dbReference>
<dbReference type="PROSITE" id="PS50021">
    <property type="entry name" value="CH"/>
    <property type="match status" value="1"/>
</dbReference>
<dbReference type="AlphaFoldDB" id="A0A098VUB2"/>
<dbReference type="GO" id="GO:0051015">
    <property type="term" value="F:actin filament binding"/>
    <property type="evidence" value="ECO:0007669"/>
    <property type="project" value="InterPro"/>
</dbReference>
<dbReference type="InterPro" id="IPR001715">
    <property type="entry name" value="CH_dom"/>
</dbReference>
<dbReference type="CDD" id="cd21218">
    <property type="entry name" value="CH_PLS_FIM_rpt2"/>
    <property type="match status" value="1"/>
</dbReference>
<reference evidence="4 5" key="1">
    <citation type="submission" date="2014-04" db="EMBL/GenBank/DDBJ databases">
        <title>A new species of microsporidia sheds light on the evolution of extreme parasitism.</title>
        <authorList>
            <person name="Haag K.L."/>
            <person name="James T.Y."/>
            <person name="Larsson R."/>
            <person name="Schaer T.M."/>
            <person name="Refardt D."/>
            <person name="Pombert J.-F."/>
            <person name="Ebert D."/>
        </authorList>
    </citation>
    <scope>NUCLEOTIDE SEQUENCE [LARGE SCALE GENOMIC DNA]</scope>
    <source>
        <strain evidence="4 5">UGP3</strain>
        <tissue evidence="4">Spores</tissue>
    </source>
</reference>
<dbReference type="Proteomes" id="UP000029725">
    <property type="component" value="Unassembled WGS sequence"/>
</dbReference>
<dbReference type="InterPro" id="IPR036872">
    <property type="entry name" value="CH_dom_sf"/>
</dbReference>
<evidence type="ECO:0000256" key="1">
    <source>
        <dbReference type="ARBA" id="ARBA00022737"/>
    </source>
</evidence>
<sequence length="564" mass="62589">MGRPLSPIDQETATVEPISVSGDDFECAQVVSSHAERCPEPDVGAVDLISEDVNKIMDSLKLAPALKEDPLAINEHFDVSEEISGRTEEPHVANEEKPFLPINRSCLDEECEAFCRHINCILPVEKFAILEKNKYLPLKVSSFFDSLRDGVVLAFLLNAIQPNMIPISSICIGIKISKMKSSYKALHNLNENLRLVLDGAKKIRSIHLVNIGAEDIQSGNKHLILGLVWQLIRQWYVSGLNNLSPPASEDKIASTSQKDLSAEGILIRWINDILCLDQPISNLGGDMADCKIYAMLLDKIFESDQNGQKIGELVEKEPNYEARAALITTLMSSKLPYVRAEDISNPRLNLCIVADLFKCSQSVVKNHAEEVKNSRAEISGWEATLQAERSSYASQLASLSEQHSKTIEELEQKLSQTYTFFNEQQRAWEQQSDSVGIAIAALATRINHISPEGGKDLLPLSTLLQNSSSSMELISYCQTQLDRIEAFQKRLLDDKSKLCTTISLNKHANELMSARVREFSQELAEKKKAPSVSSRGAKSLYFKSKILSWGSGASSARGVRSELN</sequence>